<comment type="caution">
    <text evidence="3">The sequence shown here is derived from an EMBL/GenBank/DDBJ whole genome shotgun (WGS) entry which is preliminary data.</text>
</comment>
<evidence type="ECO:0000256" key="1">
    <source>
        <dbReference type="ARBA" id="ARBA00008853"/>
    </source>
</evidence>
<evidence type="ECO:0000313" key="3">
    <source>
        <dbReference type="EMBL" id="MEC4723535.1"/>
    </source>
</evidence>
<organism evidence="3 4">
    <name type="scientific">Noviherbaspirillum album</name>
    <dbReference type="NCBI Taxonomy" id="3080276"/>
    <lineage>
        <taxon>Bacteria</taxon>
        <taxon>Pseudomonadati</taxon>
        <taxon>Pseudomonadota</taxon>
        <taxon>Betaproteobacteria</taxon>
        <taxon>Burkholderiales</taxon>
        <taxon>Oxalobacteraceae</taxon>
        <taxon>Noviherbaspirillum</taxon>
    </lineage>
</organism>
<feature type="domain" description="SMP-30/Gluconolactonase/LRE-like region" evidence="2">
    <location>
        <begin position="16"/>
        <end position="261"/>
    </location>
</feature>
<protein>
    <submittedName>
        <fullName evidence="3">SMP-30/gluconolactonase/LRE family protein</fullName>
        <ecNumber evidence="3">3.1.1.99</ecNumber>
    </submittedName>
</protein>
<dbReference type="Proteomes" id="UP001352263">
    <property type="component" value="Unassembled WGS sequence"/>
</dbReference>
<comment type="similarity">
    <text evidence="1">Belongs to the SMP-30/CGR1 family.</text>
</comment>
<dbReference type="SUPFAM" id="SSF63829">
    <property type="entry name" value="Calcium-dependent phosphotriesterase"/>
    <property type="match status" value="1"/>
</dbReference>
<keyword evidence="3" id="KW-0378">Hydrolase</keyword>
<name>A0ABU6JJS4_9BURK</name>
<dbReference type="EMBL" id="JAWIIV010000058">
    <property type="protein sequence ID" value="MEC4723535.1"/>
    <property type="molecule type" value="Genomic_DNA"/>
</dbReference>
<dbReference type="GO" id="GO:0016787">
    <property type="term" value="F:hydrolase activity"/>
    <property type="evidence" value="ECO:0007669"/>
    <property type="project" value="UniProtKB-KW"/>
</dbReference>
<dbReference type="InterPro" id="IPR011042">
    <property type="entry name" value="6-blade_b-propeller_TolB-like"/>
</dbReference>
<dbReference type="InterPro" id="IPR005511">
    <property type="entry name" value="SMP-30"/>
</dbReference>
<dbReference type="InterPro" id="IPR013658">
    <property type="entry name" value="SGL"/>
</dbReference>
<proteinExistence type="inferred from homology"/>
<sequence length="296" mass="32508">MSTNVIRPLLDTPMLLGESPLWHPLESALYWIDIAGLAVHRYRPGDAAHHKWELPSEPGCIAYAADGRILVAMRSGLAMLDPKSGDLDMLAAPPYDPSVIRFNDGRCDARGRFWAGTLYDPRDRQGGSLFCIERGKCRDADRPVTVSNGVAFSPDQRTLYHADTTAHRITAYDYEVATGTVGTGKIFREFSSDKSSGYGGRPDGAAVDSEGAYWCAMYEGGRLLRLSPSGEILREIEVPVRCPTMLAFGGPQFRTLYITTVSQKRPPDELARLPLSGFVLEMEVDVPGLAEHAYVP</sequence>
<dbReference type="PANTHER" id="PTHR10907:SF47">
    <property type="entry name" value="REGUCALCIN"/>
    <property type="match status" value="1"/>
</dbReference>
<dbReference type="PRINTS" id="PR01790">
    <property type="entry name" value="SMP30FAMILY"/>
</dbReference>
<dbReference type="Gene3D" id="2.120.10.30">
    <property type="entry name" value="TolB, C-terminal domain"/>
    <property type="match status" value="1"/>
</dbReference>
<dbReference type="PANTHER" id="PTHR10907">
    <property type="entry name" value="REGUCALCIN"/>
    <property type="match status" value="1"/>
</dbReference>
<dbReference type="Pfam" id="PF08450">
    <property type="entry name" value="SGL"/>
    <property type="match status" value="1"/>
</dbReference>
<gene>
    <name evidence="3" type="ORF">RY831_30810</name>
</gene>
<dbReference type="EC" id="3.1.1.99" evidence="3"/>
<accession>A0ABU6JJS4</accession>
<keyword evidence="4" id="KW-1185">Reference proteome</keyword>
<evidence type="ECO:0000259" key="2">
    <source>
        <dbReference type="Pfam" id="PF08450"/>
    </source>
</evidence>
<reference evidence="3 4" key="1">
    <citation type="submission" date="2023-10" db="EMBL/GenBank/DDBJ databases">
        <title>Noviherbaspirillum sp. CPCC 100848 genome assembly.</title>
        <authorList>
            <person name="Li X.Y."/>
            <person name="Fang X.M."/>
        </authorList>
    </citation>
    <scope>NUCLEOTIDE SEQUENCE [LARGE SCALE GENOMIC DNA]</scope>
    <source>
        <strain evidence="3 4">CPCC 100848</strain>
    </source>
</reference>
<evidence type="ECO:0000313" key="4">
    <source>
        <dbReference type="Proteomes" id="UP001352263"/>
    </source>
</evidence>
<dbReference type="RefSeq" id="WP_326510149.1">
    <property type="nucleotide sequence ID" value="NZ_JAWIIV010000058.1"/>
</dbReference>